<dbReference type="SUPFAM" id="SSF69318">
    <property type="entry name" value="Integrin alpha N-terminal domain"/>
    <property type="match status" value="1"/>
</dbReference>
<evidence type="ECO:0000313" key="4">
    <source>
        <dbReference type="Proteomes" id="UP000538666"/>
    </source>
</evidence>
<dbReference type="InterPro" id="IPR011519">
    <property type="entry name" value="UnbV_ASPIC"/>
</dbReference>
<dbReference type="InterPro" id="IPR028994">
    <property type="entry name" value="Integrin_alpha_N"/>
</dbReference>
<feature type="domain" description="ASPIC/UnbV" evidence="2">
    <location>
        <begin position="507"/>
        <end position="572"/>
    </location>
</feature>
<evidence type="ECO:0000259" key="2">
    <source>
        <dbReference type="Pfam" id="PF07593"/>
    </source>
</evidence>
<organism evidence="3 4">
    <name type="scientific">Silvibacterium bohemicum</name>
    <dbReference type="NCBI Taxonomy" id="1577686"/>
    <lineage>
        <taxon>Bacteria</taxon>
        <taxon>Pseudomonadati</taxon>
        <taxon>Acidobacteriota</taxon>
        <taxon>Terriglobia</taxon>
        <taxon>Terriglobales</taxon>
        <taxon>Acidobacteriaceae</taxon>
        <taxon>Silvibacterium</taxon>
    </lineage>
</organism>
<gene>
    <name evidence="3" type="ORF">HNQ77_001115</name>
</gene>
<dbReference type="AlphaFoldDB" id="A0A841JW21"/>
<dbReference type="InterPro" id="IPR006311">
    <property type="entry name" value="TAT_signal"/>
</dbReference>
<dbReference type="PANTHER" id="PTHR16026">
    <property type="entry name" value="CARTILAGE ACIDIC PROTEIN 1"/>
    <property type="match status" value="1"/>
</dbReference>
<sequence length="589" mass="64100">MSSSGKRFKVSSTISRRGLLCGASIIGGDMLASQLGFAWAAAAPAHPFSHFVDVAEHAGLTQIIPYGDTKKADYIIEVMGGGCAFFDFDNDGWMDLLVVGGRYEDRVPPSGGTRLYRNRRDGTFEDVTAKTGLGSSGWETGVCIADYDNDGWEDLFLTAYGQNRLMHNNGDGTFTDVTAKAGLTGNKPRFGSGCTFIDYDRDGWLDLFVANYADVTFETLPKPNLQMTNCSFEGVAVNCGPSGLPFPSHSLYRNNRDGTFTDVSKESGVGAIRGGYGLTAVAFDVDEDGWQDIFVACDSTPSLLLMNNRDGTFREEGLLRGLALSGMGQAMAGMGIAVGDYNLDGRLDVVKTHFFHQATGVYRGTGNGQFDDATIEAGLSAERRFITWGVGLADLDNDGYPDLFEVAGTVYPELESRYPEKYPSRNPRLLFRNTGGRFIAMGEEAGADIFTRHVSRGCAFGDFDNDGDLDILIMNQNEPPSLLRNDAPSGNHWLKVRLQGVKSNRSAIGARVIVEYGAKRQAQTVLSQASYLSANDPRLHFGLGVENTANVHIYWPSGSVERIEEVHANQLILLREEAGVVKAEQWSSR</sequence>
<dbReference type="EMBL" id="JACHEK010000002">
    <property type="protein sequence ID" value="MBB6143171.1"/>
    <property type="molecule type" value="Genomic_DNA"/>
</dbReference>
<dbReference type="OrthoDB" id="102511at2"/>
<protein>
    <recommendedName>
        <fullName evidence="2">ASPIC/UnbV domain-containing protein</fullName>
    </recommendedName>
</protein>
<keyword evidence="4" id="KW-1185">Reference proteome</keyword>
<accession>A0A841JW21</accession>
<name>A0A841JW21_9BACT</name>
<keyword evidence="1" id="KW-0732">Signal</keyword>
<dbReference type="Proteomes" id="UP000538666">
    <property type="component" value="Unassembled WGS sequence"/>
</dbReference>
<dbReference type="Gene3D" id="2.130.10.130">
    <property type="entry name" value="Integrin alpha, N-terminal"/>
    <property type="match status" value="2"/>
</dbReference>
<dbReference type="InterPro" id="IPR013517">
    <property type="entry name" value="FG-GAP"/>
</dbReference>
<dbReference type="PANTHER" id="PTHR16026:SF0">
    <property type="entry name" value="CARTILAGE ACIDIC PROTEIN 1"/>
    <property type="match status" value="1"/>
</dbReference>
<evidence type="ECO:0000256" key="1">
    <source>
        <dbReference type="ARBA" id="ARBA00022729"/>
    </source>
</evidence>
<dbReference type="PROSITE" id="PS51318">
    <property type="entry name" value="TAT"/>
    <property type="match status" value="1"/>
</dbReference>
<reference evidence="3 4" key="1">
    <citation type="submission" date="2020-08" db="EMBL/GenBank/DDBJ databases">
        <title>Genomic Encyclopedia of Type Strains, Phase IV (KMG-IV): sequencing the most valuable type-strain genomes for metagenomic binning, comparative biology and taxonomic classification.</title>
        <authorList>
            <person name="Goeker M."/>
        </authorList>
    </citation>
    <scope>NUCLEOTIDE SEQUENCE [LARGE SCALE GENOMIC DNA]</scope>
    <source>
        <strain evidence="3 4">DSM 103733</strain>
    </source>
</reference>
<dbReference type="InterPro" id="IPR027039">
    <property type="entry name" value="Crtac1"/>
</dbReference>
<comment type="caution">
    <text evidence="3">The sequence shown here is derived from an EMBL/GenBank/DDBJ whole genome shotgun (WGS) entry which is preliminary data.</text>
</comment>
<evidence type="ECO:0000313" key="3">
    <source>
        <dbReference type="EMBL" id="MBB6143171.1"/>
    </source>
</evidence>
<proteinExistence type="predicted"/>
<dbReference type="Pfam" id="PF13517">
    <property type="entry name" value="FG-GAP_3"/>
    <property type="match status" value="2"/>
</dbReference>
<dbReference type="Pfam" id="PF07593">
    <property type="entry name" value="UnbV_ASPIC"/>
    <property type="match status" value="1"/>
</dbReference>
<dbReference type="RefSeq" id="WP_050062087.1">
    <property type="nucleotide sequence ID" value="NZ_JACHEK010000002.1"/>
</dbReference>